<dbReference type="CDD" id="cd14066">
    <property type="entry name" value="STKc_IRAK"/>
    <property type="match status" value="1"/>
</dbReference>
<comment type="subcellular location">
    <subcellularLocation>
        <location evidence="1">Cell membrane</location>
        <topology evidence="1">Single-pass membrane protein</topology>
    </subcellularLocation>
    <subcellularLocation>
        <location evidence="2">Membrane</location>
        <topology evidence="2">Single-pass type I membrane protein</topology>
    </subcellularLocation>
</comment>
<dbReference type="InterPro" id="IPR051824">
    <property type="entry name" value="LRR_Rcpt-Like_S/T_Kinase"/>
</dbReference>
<keyword evidence="12 19" id="KW-0067">ATP-binding</keyword>
<evidence type="ECO:0000256" key="4">
    <source>
        <dbReference type="ARBA" id="ARBA00022475"/>
    </source>
</evidence>
<dbReference type="FunFam" id="1.10.510.10:FF:001106">
    <property type="entry name" value="Probable LRR receptor-like serine/threonine-protein kinase At1g29720"/>
    <property type="match status" value="1"/>
</dbReference>
<evidence type="ECO:0000313" key="23">
    <source>
        <dbReference type="EMBL" id="CAK9162134.1"/>
    </source>
</evidence>
<dbReference type="InterPro" id="IPR000719">
    <property type="entry name" value="Prot_kinase_dom"/>
</dbReference>
<feature type="binding site" evidence="19">
    <location>
        <position position="233"/>
    </location>
    <ligand>
        <name>ATP</name>
        <dbReference type="ChEBI" id="CHEBI:30616"/>
    </ligand>
</feature>
<name>A0ABC8SY72_9AQUA</name>
<dbReference type="GO" id="GO:0005886">
    <property type="term" value="C:plasma membrane"/>
    <property type="evidence" value="ECO:0007669"/>
    <property type="project" value="UniProtKB-SubCell"/>
</dbReference>
<evidence type="ECO:0000256" key="10">
    <source>
        <dbReference type="ARBA" id="ARBA00022741"/>
    </source>
</evidence>
<dbReference type="PANTHER" id="PTHR48006:SF44">
    <property type="entry name" value="PROTEIN KINASE DOMAIN-CONTAINING PROTEIN"/>
    <property type="match status" value="1"/>
</dbReference>
<keyword evidence="4" id="KW-1003">Cell membrane</keyword>
<evidence type="ECO:0000313" key="24">
    <source>
        <dbReference type="Proteomes" id="UP001642360"/>
    </source>
</evidence>
<dbReference type="FunFam" id="3.30.200.20:FF:000542">
    <property type="entry name" value="Receptor-like serine/threonine-protein kinase At4g25390"/>
    <property type="match status" value="1"/>
</dbReference>
<keyword evidence="11" id="KW-0418">Kinase</keyword>
<evidence type="ECO:0000256" key="3">
    <source>
        <dbReference type="ARBA" id="ARBA00012513"/>
    </source>
</evidence>
<gene>
    <name evidence="22" type="ORF">ILEXP_LOCUS23031</name>
    <name evidence="23" type="ORF">ILEXP_LOCUS30970</name>
</gene>
<dbReference type="InterPro" id="IPR017441">
    <property type="entry name" value="Protein_kinase_ATP_BS"/>
</dbReference>
<keyword evidence="15" id="KW-0675">Receptor</keyword>
<dbReference type="Proteomes" id="UP001642360">
    <property type="component" value="Unassembled WGS sequence"/>
</dbReference>
<dbReference type="GO" id="GO:0004674">
    <property type="term" value="F:protein serine/threonine kinase activity"/>
    <property type="evidence" value="ECO:0007669"/>
    <property type="project" value="UniProtKB-KW"/>
</dbReference>
<dbReference type="GO" id="GO:0005524">
    <property type="term" value="F:ATP binding"/>
    <property type="evidence" value="ECO:0007669"/>
    <property type="project" value="UniProtKB-UniRule"/>
</dbReference>
<comment type="catalytic activity">
    <reaction evidence="18">
        <text>L-seryl-[protein] + ATP = O-phospho-L-seryl-[protein] + ADP + H(+)</text>
        <dbReference type="Rhea" id="RHEA:17989"/>
        <dbReference type="Rhea" id="RHEA-COMP:9863"/>
        <dbReference type="Rhea" id="RHEA-COMP:11604"/>
        <dbReference type="ChEBI" id="CHEBI:15378"/>
        <dbReference type="ChEBI" id="CHEBI:29999"/>
        <dbReference type="ChEBI" id="CHEBI:30616"/>
        <dbReference type="ChEBI" id="CHEBI:83421"/>
        <dbReference type="ChEBI" id="CHEBI:456216"/>
        <dbReference type="EC" id="2.7.11.1"/>
    </reaction>
</comment>
<evidence type="ECO:0000256" key="5">
    <source>
        <dbReference type="ARBA" id="ARBA00022527"/>
    </source>
</evidence>
<keyword evidence="7" id="KW-0808">Transferase</keyword>
<evidence type="ECO:0000256" key="19">
    <source>
        <dbReference type="PROSITE-ProRule" id="PRU10141"/>
    </source>
</evidence>
<dbReference type="PROSITE" id="PS00107">
    <property type="entry name" value="PROTEIN_KINASE_ATP"/>
    <property type="match status" value="1"/>
</dbReference>
<dbReference type="Gene3D" id="1.10.510.10">
    <property type="entry name" value="Transferase(Phosphotransferase) domain 1"/>
    <property type="match status" value="1"/>
</dbReference>
<protein>
    <recommendedName>
        <fullName evidence="3">non-specific serine/threonine protein kinase</fullName>
        <ecNumber evidence="3">2.7.11.1</ecNumber>
    </recommendedName>
</protein>
<organism evidence="23 24">
    <name type="scientific">Ilex paraguariensis</name>
    <name type="common">yerba mate</name>
    <dbReference type="NCBI Taxonomy" id="185542"/>
    <lineage>
        <taxon>Eukaryota</taxon>
        <taxon>Viridiplantae</taxon>
        <taxon>Streptophyta</taxon>
        <taxon>Embryophyta</taxon>
        <taxon>Tracheophyta</taxon>
        <taxon>Spermatophyta</taxon>
        <taxon>Magnoliopsida</taxon>
        <taxon>eudicotyledons</taxon>
        <taxon>Gunneridae</taxon>
        <taxon>Pentapetalae</taxon>
        <taxon>asterids</taxon>
        <taxon>campanulids</taxon>
        <taxon>Aquifoliales</taxon>
        <taxon>Aquifoliaceae</taxon>
        <taxon>Ilex</taxon>
    </lineage>
</organism>
<keyword evidence="9" id="KW-0732">Signal</keyword>
<feature type="domain" description="Protein kinase" evidence="21">
    <location>
        <begin position="205"/>
        <end position="458"/>
    </location>
</feature>
<dbReference type="InterPro" id="IPR021720">
    <property type="entry name" value="Malectin_dom"/>
</dbReference>
<dbReference type="PANTHER" id="PTHR48006">
    <property type="entry name" value="LEUCINE-RICH REPEAT-CONTAINING PROTEIN DDB_G0281931-RELATED"/>
    <property type="match status" value="1"/>
</dbReference>
<dbReference type="Gene3D" id="2.60.120.430">
    <property type="entry name" value="Galactose-binding lectin"/>
    <property type="match status" value="1"/>
</dbReference>
<evidence type="ECO:0000256" key="6">
    <source>
        <dbReference type="ARBA" id="ARBA00022553"/>
    </source>
</evidence>
<evidence type="ECO:0000256" key="15">
    <source>
        <dbReference type="ARBA" id="ARBA00023170"/>
    </source>
</evidence>
<accession>A0ABC8SY72</accession>
<evidence type="ECO:0000256" key="20">
    <source>
        <dbReference type="SAM" id="Phobius"/>
    </source>
</evidence>
<keyword evidence="16" id="KW-0325">Glycoprotein</keyword>
<keyword evidence="13 20" id="KW-1133">Transmembrane helix</keyword>
<dbReference type="InterPro" id="IPR011009">
    <property type="entry name" value="Kinase-like_dom_sf"/>
</dbReference>
<keyword evidence="10 19" id="KW-0547">Nucleotide-binding</keyword>
<dbReference type="EC" id="2.7.11.1" evidence="3"/>
<evidence type="ECO:0000256" key="16">
    <source>
        <dbReference type="ARBA" id="ARBA00023180"/>
    </source>
</evidence>
<evidence type="ECO:0000256" key="14">
    <source>
        <dbReference type="ARBA" id="ARBA00023136"/>
    </source>
</evidence>
<dbReference type="Pfam" id="PF11721">
    <property type="entry name" value="Malectin"/>
    <property type="match status" value="1"/>
</dbReference>
<reference evidence="23 24" key="1">
    <citation type="submission" date="2024-02" db="EMBL/GenBank/DDBJ databases">
        <authorList>
            <person name="Vignale AGUSTIN F."/>
            <person name="Sosa J E."/>
            <person name="Modenutti C."/>
        </authorList>
    </citation>
    <scope>NUCLEOTIDE SEQUENCE [LARGE SCALE GENOMIC DNA]</scope>
</reference>
<keyword evidence="5" id="KW-0723">Serine/threonine-protein kinase</keyword>
<evidence type="ECO:0000256" key="2">
    <source>
        <dbReference type="ARBA" id="ARBA00004479"/>
    </source>
</evidence>
<evidence type="ECO:0000256" key="7">
    <source>
        <dbReference type="ARBA" id="ARBA00022679"/>
    </source>
</evidence>
<evidence type="ECO:0000256" key="12">
    <source>
        <dbReference type="ARBA" id="ARBA00022840"/>
    </source>
</evidence>
<dbReference type="Gene3D" id="3.30.200.20">
    <property type="entry name" value="Phosphorylase Kinase, domain 1"/>
    <property type="match status" value="1"/>
</dbReference>
<keyword evidence="24" id="KW-1185">Reference proteome</keyword>
<dbReference type="AlphaFoldDB" id="A0ABC8SY72"/>
<keyword evidence="14 20" id="KW-0472">Membrane</keyword>
<evidence type="ECO:0000256" key="18">
    <source>
        <dbReference type="ARBA" id="ARBA00048679"/>
    </source>
</evidence>
<evidence type="ECO:0000259" key="21">
    <source>
        <dbReference type="PROSITE" id="PS50011"/>
    </source>
</evidence>
<dbReference type="Pfam" id="PF00069">
    <property type="entry name" value="Pkinase"/>
    <property type="match status" value="1"/>
</dbReference>
<comment type="caution">
    <text evidence="23">The sequence shown here is derived from an EMBL/GenBank/DDBJ whole genome shotgun (WGS) entry which is preliminary data.</text>
</comment>
<dbReference type="PROSITE" id="PS50011">
    <property type="entry name" value="PROTEIN_KINASE_DOM"/>
    <property type="match status" value="1"/>
</dbReference>
<evidence type="ECO:0000256" key="9">
    <source>
        <dbReference type="ARBA" id="ARBA00022729"/>
    </source>
</evidence>
<keyword evidence="6" id="KW-0597">Phosphoprotein</keyword>
<proteinExistence type="predicted"/>
<evidence type="ECO:0000256" key="13">
    <source>
        <dbReference type="ARBA" id="ARBA00022989"/>
    </source>
</evidence>
<keyword evidence="8 20" id="KW-0812">Transmembrane</keyword>
<sequence length="542" mass="59915">MGTFIGTSRRQYIAKETCNITMADAPLYMSARISPISLKYYGFCLKKDKYVVKLHFAEITWQDSKDPRGKGKRVFDVEIQGEKKLTNFNIAEAAGGVNKDITKEFNVTVNNSRLEIHLYWTGKGSTFGPSKYYGPLISAISVTPVPKPSKSRLPAVVIAGIVGSSLFFVTFILVLFWKLCGFGDKKQHDKGVYDFHEIKAATQNFSNANKLGAGGFGTVYKGVLSDGTSIAVKRLSKKSKQGSREFVNEVGTISALKHPHLVKLKGCCAEHNQLLLVYEYMENNSLEHALFGSEELRLRLNWKTRVKICLGIAKGLAFLHEDSHLKIVHTDIKPKKILLDKDFNAKISDFGFAKLYDEGKARVTTQVVGTTIYMAPEYAAHGHLTTKADVFSFGVVTLQIVSGKEIVISISDGQSAYLIDRAYVLQREENLVELVDTALELDYNSRKQAVAILDLAMMCINPSHTLRPNMSQVVKILEGKSKISLFQSPQSGSTSQEGASDTTQSYSVGKEIVESIVSPNYTIETITEQMGISEKGDILASE</sequence>
<dbReference type="EMBL" id="CAUOFW020003802">
    <property type="protein sequence ID" value="CAK9162134.1"/>
    <property type="molecule type" value="Genomic_DNA"/>
</dbReference>
<evidence type="ECO:0000256" key="17">
    <source>
        <dbReference type="ARBA" id="ARBA00047899"/>
    </source>
</evidence>
<evidence type="ECO:0000256" key="8">
    <source>
        <dbReference type="ARBA" id="ARBA00022692"/>
    </source>
</evidence>
<evidence type="ECO:0000256" key="11">
    <source>
        <dbReference type="ARBA" id="ARBA00022777"/>
    </source>
</evidence>
<comment type="catalytic activity">
    <reaction evidence="17">
        <text>L-threonyl-[protein] + ATP = O-phospho-L-threonyl-[protein] + ADP + H(+)</text>
        <dbReference type="Rhea" id="RHEA:46608"/>
        <dbReference type="Rhea" id="RHEA-COMP:11060"/>
        <dbReference type="Rhea" id="RHEA-COMP:11605"/>
        <dbReference type="ChEBI" id="CHEBI:15378"/>
        <dbReference type="ChEBI" id="CHEBI:30013"/>
        <dbReference type="ChEBI" id="CHEBI:30616"/>
        <dbReference type="ChEBI" id="CHEBI:61977"/>
        <dbReference type="ChEBI" id="CHEBI:456216"/>
        <dbReference type="EC" id="2.7.11.1"/>
    </reaction>
</comment>
<dbReference type="EMBL" id="CAUOFW020002569">
    <property type="protein sequence ID" value="CAK9154681.1"/>
    <property type="molecule type" value="Genomic_DNA"/>
</dbReference>
<feature type="transmembrane region" description="Helical" evidence="20">
    <location>
        <begin position="155"/>
        <end position="177"/>
    </location>
</feature>
<evidence type="ECO:0000313" key="22">
    <source>
        <dbReference type="EMBL" id="CAK9154681.1"/>
    </source>
</evidence>
<evidence type="ECO:0000256" key="1">
    <source>
        <dbReference type="ARBA" id="ARBA00004162"/>
    </source>
</evidence>
<dbReference type="SUPFAM" id="SSF56112">
    <property type="entry name" value="Protein kinase-like (PK-like)"/>
    <property type="match status" value="1"/>
</dbReference>